<feature type="region of interest" description="Disordered" evidence="13">
    <location>
        <begin position="345"/>
        <end position="370"/>
    </location>
</feature>
<dbReference type="Proteomes" id="UP001589773">
    <property type="component" value="Unassembled WGS sequence"/>
</dbReference>
<dbReference type="Pfam" id="PF01292">
    <property type="entry name" value="Ni_hydr_CYTB"/>
    <property type="match status" value="1"/>
</dbReference>
<keyword evidence="10 14" id="KW-1133">Transmembrane helix</keyword>
<evidence type="ECO:0000313" key="18">
    <source>
        <dbReference type="Proteomes" id="UP001589773"/>
    </source>
</evidence>
<evidence type="ECO:0000256" key="4">
    <source>
        <dbReference type="ARBA" id="ARBA00022448"/>
    </source>
</evidence>
<evidence type="ECO:0000256" key="7">
    <source>
        <dbReference type="ARBA" id="ARBA00022692"/>
    </source>
</evidence>
<evidence type="ECO:0000256" key="12">
    <source>
        <dbReference type="ARBA" id="ARBA00023136"/>
    </source>
</evidence>
<feature type="signal peptide" evidence="15">
    <location>
        <begin position="1"/>
        <end position="34"/>
    </location>
</feature>
<comment type="caution">
    <text evidence="17">The sequence shown here is derived from an EMBL/GenBank/DDBJ whole genome shotgun (WGS) entry which is preliminary data.</text>
</comment>
<keyword evidence="5" id="KW-1003">Cell membrane</keyword>
<keyword evidence="6" id="KW-0349">Heme</keyword>
<feature type="transmembrane region" description="Helical" evidence="14">
    <location>
        <begin position="195"/>
        <end position="216"/>
    </location>
</feature>
<dbReference type="InterPro" id="IPR006471">
    <property type="entry name" value="Formate_DH_gsu"/>
</dbReference>
<keyword evidence="18" id="KW-1185">Reference proteome</keyword>
<dbReference type="SUPFAM" id="SSF81342">
    <property type="entry name" value="Transmembrane di-heme cytochromes"/>
    <property type="match status" value="1"/>
</dbReference>
<evidence type="ECO:0000256" key="1">
    <source>
        <dbReference type="ARBA" id="ARBA00001971"/>
    </source>
</evidence>
<keyword evidence="12 14" id="KW-0472">Membrane</keyword>
<organism evidence="17 18">
    <name type="scientific">Massilia consociata</name>
    <dbReference type="NCBI Taxonomy" id="760117"/>
    <lineage>
        <taxon>Bacteria</taxon>
        <taxon>Pseudomonadati</taxon>
        <taxon>Pseudomonadota</taxon>
        <taxon>Betaproteobacteria</taxon>
        <taxon>Burkholderiales</taxon>
        <taxon>Oxalobacteraceae</taxon>
        <taxon>Telluria group</taxon>
        <taxon>Massilia</taxon>
    </lineage>
</organism>
<evidence type="ECO:0000256" key="6">
    <source>
        <dbReference type="ARBA" id="ARBA00022617"/>
    </source>
</evidence>
<protein>
    <submittedName>
        <fullName evidence="17">Formate dehydrogenase subunit gamma</fullName>
        <ecNumber evidence="17">1.17.1.9</ecNumber>
    </submittedName>
</protein>
<dbReference type="PANTHER" id="PTHR30074">
    <property type="entry name" value="FORMATE DEHYDROGENASE, NITRATE-INDUCIBLE, CYTOCHROME B556 FDN SUBUNIT"/>
    <property type="match status" value="1"/>
</dbReference>
<dbReference type="EC" id="1.17.1.9" evidence="17"/>
<dbReference type="InterPro" id="IPR051817">
    <property type="entry name" value="FDH_cytochrome_b556_subunit"/>
</dbReference>
<dbReference type="Gene3D" id="1.20.950.20">
    <property type="entry name" value="Transmembrane di-heme cytochromes, Chain C"/>
    <property type="match status" value="1"/>
</dbReference>
<comment type="cofactor">
    <cofactor evidence="1">
        <name>heme</name>
        <dbReference type="ChEBI" id="CHEBI:30413"/>
    </cofactor>
</comment>
<evidence type="ECO:0000256" key="10">
    <source>
        <dbReference type="ARBA" id="ARBA00022989"/>
    </source>
</evidence>
<evidence type="ECO:0000256" key="11">
    <source>
        <dbReference type="ARBA" id="ARBA00023004"/>
    </source>
</evidence>
<comment type="similarity">
    <text evidence="3">Belongs to the formate dehydrogenase gamma subunit family.</text>
</comment>
<reference evidence="17 18" key="1">
    <citation type="submission" date="2024-09" db="EMBL/GenBank/DDBJ databases">
        <authorList>
            <person name="Sun Q."/>
            <person name="Mori K."/>
        </authorList>
    </citation>
    <scope>NUCLEOTIDE SEQUENCE [LARGE SCALE GENOMIC DNA]</scope>
    <source>
        <strain evidence="17 18">CCM 7792</strain>
    </source>
</reference>
<feature type="chain" id="PRO_5046479837" evidence="15">
    <location>
        <begin position="35"/>
        <end position="370"/>
    </location>
</feature>
<dbReference type="NCBIfam" id="TIGR01583">
    <property type="entry name" value="formate-DH-gamm"/>
    <property type="match status" value="1"/>
</dbReference>
<evidence type="ECO:0000256" key="14">
    <source>
        <dbReference type="SAM" id="Phobius"/>
    </source>
</evidence>
<keyword evidence="7 14" id="KW-0812">Transmembrane</keyword>
<feature type="transmembrane region" description="Helical" evidence="14">
    <location>
        <begin position="289"/>
        <end position="311"/>
    </location>
</feature>
<evidence type="ECO:0000313" key="17">
    <source>
        <dbReference type="EMBL" id="MFC0250451.1"/>
    </source>
</evidence>
<proteinExistence type="inferred from homology"/>
<keyword evidence="15" id="KW-0732">Signal</keyword>
<evidence type="ECO:0000256" key="13">
    <source>
        <dbReference type="SAM" id="MobiDB-lite"/>
    </source>
</evidence>
<dbReference type="EMBL" id="JBHLWP010000001">
    <property type="protein sequence ID" value="MFC0250451.1"/>
    <property type="molecule type" value="Genomic_DNA"/>
</dbReference>
<name>A0ABV6FA97_9BURK</name>
<dbReference type="InterPro" id="IPR011577">
    <property type="entry name" value="Cyt_b561_bac/Ni-Hgenase"/>
</dbReference>
<dbReference type="PANTHER" id="PTHR30074:SF6">
    <property type="entry name" value="FORMATE DEHYDROGENASE GAMMA SUBUNIT"/>
    <property type="match status" value="1"/>
</dbReference>
<evidence type="ECO:0000256" key="15">
    <source>
        <dbReference type="SAM" id="SignalP"/>
    </source>
</evidence>
<dbReference type="RefSeq" id="WP_379677201.1">
    <property type="nucleotide sequence ID" value="NZ_JBHLWP010000001.1"/>
</dbReference>
<sequence length="370" mass="40970">MRANPLQANLFSLRTMLMLVLALAAALLLSPAWAGVPNKDAKPAYAEEQTMLQIERDSVVPEPGLLNPASGRVHMDRHYLGQYGSSEGNVIVQRGGNTWRILRNGPIATIAGTILLVVPFLIFVFYKAVGPAREEPGSGRRIQRFTNWERKVHWATAYTFIALGITGIIIMYGKNIMLPWMGHDLFSWVAIISKYVHNFVGPLFIVCSVLMFITFLRRNFFNRSDWHWVKQGGGLVSHKHVPAGFFNAGEKTWFWLGVTLLGLVMSISGLILNFVNFGQTRYVLQVANYLHIAGATFYMAAAMGHIYIGTWGTPGAYRAMREGTVDEEWAKAHHALWYEEVKNGNAGNAGPGQPAGGTPVRPAPRPGPAH</sequence>
<feature type="transmembrane region" description="Helical" evidence="14">
    <location>
        <begin position="253"/>
        <end position="277"/>
    </location>
</feature>
<evidence type="ECO:0000256" key="9">
    <source>
        <dbReference type="ARBA" id="ARBA00022982"/>
    </source>
</evidence>
<feature type="transmembrane region" description="Helical" evidence="14">
    <location>
        <begin position="151"/>
        <end position="172"/>
    </location>
</feature>
<keyword evidence="4" id="KW-0813">Transport</keyword>
<evidence type="ECO:0000256" key="3">
    <source>
        <dbReference type="ARBA" id="ARBA00010747"/>
    </source>
</evidence>
<feature type="transmembrane region" description="Helical" evidence="14">
    <location>
        <begin position="107"/>
        <end position="130"/>
    </location>
</feature>
<keyword evidence="11" id="KW-0408">Iron</keyword>
<evidence type="ECO:0000256" key="2">
    <source>
        <dbReference type="ARBA" id="ARBA00004651"/>
    </source>
</evidence>
<dbReference type="InterPro" id="IPR016174">
    <property type="entry name" value="Di-haem_cyt_TM"/>
</dbReference>
<keyword evidence="17" id="KW-0560">Oxidoreductase</keyword>
<comment type="subcellular location">
    <subcellularLocation>
        <location evidence="2">Cell membrane</location>
        <topology evidence="2">Multi-pass membrane protein</topology>
    </subcellularLocation>
</comment>
<gene>
    <name evidence="17" type="ORF">ACFFJK_00990</name>
</gene>
<evidence type="ECO:0000256" key="8">
    <source>
        <dbReference type="ARBA" id="ARBA00022723"/>
    </source>
</evidence>
<dbReference type="GO" id="GO:0008863">
    <property type="term" value="F:formate dehydrogenase (NAD+) activity"/>
    <property type="evidence" value="ECO:0007669"/>
    <property type="project" value="UniProtKB-EC"/>
</dbReference>
<accession>A0ABV6FA97</accession>
<feature type="domain" description="Cytochrome b561 bacterial/Ni-hydrogenase" evidence="16">
    <location>
        <begin position="144"/>
        <end position="320"/>
    </location>
</feature>
<feature type="compositionally biased region" description="Pro residues" evidence="13">
    <location>
        <begin position="361"/>
        <end position="370"/>
    </location>
</feature>
<keyword evidence="8" id="KW-0479">Metal-binding</keyword>
<evidence type="ECO:0000259" key="16">
    <source>
        <dbReference type="Pfam" id="PF01292"/>
    </source>
</evidence>
<keyword evidence="9" id="KW-0249">Electron transport</keyword>
<evidence type="ECO:0000256" key="5">
    <source>
        <dbReference type="ARBA" id="ARBA00022475"/>
    </source>
</evidence>